<dbReference type="Proteomes" id="UP000447434">
    <property type="component" value="Chromosome 23"/>
</dbReference>
<feature type="compositionally biased region" description="Pro residues" evidence="1">
    <location>
        <begin position="34"/>
        <end position="49"/>
    </location>
</feature>
<protein>
    <submittedName>
        <fullName evidence="3">Uncharacterized protein</fullName>
    </submittedName>
</protein>
<feature type="region of interest" description="Disordered" evidence="1">
    <location>
        <begin position="34"/>
        <end position="100"/>
    </location>
</feature>
<sequence>MGSLMAFLSLTLVLAIVSLSLPFQISGNGYINSSPPPYPPVSPPPPLPPLQTKMQIRGRKPPPPPAPIRAPMFKPGNSPPSPSQISHAYIYASSSPPQHF</sequence>
<dbReference type="EMBL" id="WOCE01000023">
    <property type="protein sequence ID" value="KAE9587694.1"/>
    <property type="molecule type" value="Genomic_DNA"/>
</dbReference>
<feature type="chain" id="PRO_5025623703" evidence="2">
    <location>
        <begin position="21"/>
        <end position="100"/>
    </location>
</feature>
<feature type="signal peptide" evidence="2">
    <location>
        <begin position="1"/>
        <end position="20"/>
    </location>
</feature>
<evidence type="ECO:0000256" key="1">
    <source>
        <dbReference type="SAM" id="MobiDB-lite"/>
    </source>
</evidence>
<reference evidence="4" key="1">
    <citation type="journal article" date="2020" name="Nat. Commun.">
        <title>Genome sequence of the cluster root forming white lupin.</title>
        <authorList>
            <person name="Hufnagel B."/>
            <person name="Marques A."/>
            <person name="Soriano A."/>
            <person name="Marques L."/>
            <person name="Divol F."/>
            <person name="Doumas P."/>
            <person name="Sallet E."/>
            <person name="Mancinotti D."/>
            <person name="Carrere S."/>
            <person name="Marande W."/>
            <person name="Arribat S."/>
            <person name="Keller J."/>
            <person name="Huneau C."/>
            <person name="Blein T."/>
            <person name="Aime D."/>
            <person name="Laguerre M."/>
            <person name="Taylor J."/>
            <person name="Schubert V."/>
            <person name="Nelson M."/>
            <person name="Geu-Flores F."/>
            <person name="Crespi M."/>
            <person name="Gallardo-Guerrero K."/>
            <person name="Delaux P.-M."/>
            <person name="Salse J."/>
            <person name="Berges H."/>
            <person name="Guyot R."/>
            <person name="Gouzy J."/>
            <person name="Peret B."/>
        </authorList>
    </citation>
    <scope>NUCLEOTIDE SEQUENCE [LARGE SCALE GENOMIC DNA]</scope>
    <source>
        <strain evidence="4">cv. Amiga</strain>
    </source>
</reference>
<dbReference type="AlphaFoldDB" id="A0A6A4NJK3"/>
<evidence type="ECO:0000313" key="3">
    <source>
        <dbReference type="EMBL" id="KAE9587694.1"/>
    </source>
</evidence>
<comment type="caution">
    <text evidence="3">The sequence shown here is derived from an EMBL/GenBank/DDBJ whole genome shotgun (WGS) entry which is preliminary data.</text>
</comment>
<name>A0A6A4NJK3_LUPAL</name>
<keyword evidence="4" id="KW-1185">Reference proteome</keyword>
<proteinExistence type="predicted"/>
<keyword evidence="2" id="KW-0732">Signal</keyword>
<evidence type="ECO:0000256" key="2">
    <source>
        <dbReference type="SAM" id="SignalP"/>
    </source>
</evidence>
<gene>
    <name evidence="3" type="ORF">Lalb_Chr23g0276641</name>
</gene>
<dbReference type="OrthoDB" id="1437025at2759"/>
<organism evidence="3 4">
    <name type="scientific">Lupinus albus</name>
    <name type="common">White lupine</name>
    <name type="synonym">Lupinus termis</name>
    <dbReference type="NCBI Taxonomy" id="3870"/>
    <lineage>
        <taxon>Eukaryota</taxon>
        <taxon>Viridiplantae</taxon>
        <taxon>Streptophyta</taxon>
        <taxon>Embryophyta</taxon>
        <taxon>Tracheophyta</taxon>
        <taxon>Spermatophyta</taxon>
        <taxon>Magnoliopsida</taxon>
        <taxon>eudicotyledons</taxon>
        <taxon>Gunneridae</taxon>
        <taxon>Pentapetalae</taxon>
        <taxon>rosids</taxon>
        <taxon>fabids</taxon>
        <taxon>Fabales</taxon>
        <taxon>Fabaceae</taxon>
        <taxon>Papilionoideae</taxon>
        <taxon>50 kb inversion clade</taxon>
        <taxon>genistoids sensu lato</taxon>
        <taxon>core genistoids</taxon>
        <taxon>Genisteae</taxon>
        <taxon>Lupinus</taxon>
    </lineage>
</organism>
<evidence type="ECO:0000313" key="4">
    <source>
        <dbReference type="Proteomes" id="UP000447434"/>
    </source>
</evidence>
<accession>A0A6A4NJK3</accession>